<dbReference type="Proteomes" id="UP000821845">
    <property type="component" value="Chromosome 10"/>
</dbReference>
<gene>
    <name evidence="1" type="ORF">HPB50_015011</name>
</gene>
<proteinExistence type="predicted"/>
<comment type="caution">
    <text evidence="1">The sequence shown here is derived from an EMBL/GenBank/DDBJ whole genome shotgun (WGS) entry which is preliminary data.</text>
</comment>
<accession>A0ACB7T9U8</accession>
<keyword evidence="2" id="KW-1185">Reference proteome</keyword>
<protein>
    <submittedName>
        <fullName evidence="1">Uncharacterized protein</fullName>
    </submittedName>
</protein>
<evidence type="ECO:0000313" key="1">
    <source>
        <dbReference type="EMBL" id="KAH6943062.1"/>
    </source>
</evidence>
<sequence length="129" mass="14197">MARLRLLNEENVRPDCVPSKAHCKVLRREPTSAQVTDPAQTPQCSETVSGSLHHPFPALAWPPCSSLSQWYVTLNNYLLASGAPDFKPKRIKALLLHSLGVEDRRAFFTLPLTSDATQIGESAASCNRV</sequence>
<organism evidence="1 2">
    <name type="scientific">Hyalomma asiaticum</name>
    <name type="common">Tick</name>
    <dbReference type="NCBI Taxonomy" id="266040"/>
    <lineage>
        <taxon>Eukaryota</taxon>
        <taxon>Metazoa</taxon>
        <taxon>Ecdysozoa</taxon>
        <taxon>Arthropoda</taxon>
        <taxon>Chelicerata</taxon>
        <taxon>Arachnida</taxon>
        <taxon>Acari</taxon>
        <taxon>Parasitiformes</taxon>
        <taxon>Ixodida</taxon>
        <taxon>Ixodoidea</taxon>
        <taxon>Ixodidae</taxon>
        <taxon>Hyalomminae</taxon>
        <taxon>Hyalomma</taxon>
    </lineage>
</organism>
<evidence type="ECO:0000313" key="2">
    <source>
        <dbReference type="Proteomes" id="UP000821845"/>
    </source>
</evidence>
<dbReference type="EMBL" id="CM023490">
    <property type="protein sequence ID" value="KAH6943062.1"/>
    <property type="molecule type" value="Genomic_DNA"/>
</dbReference>
<reference evidence="1" key="1">
    <citation type="submission" date="2020-05" db="EMBL/GenBank/DDBJ databases">
        <title>Large-scale comparative analyses of tick genomes elucidate their genetic diversity and vector capacities.</title>
        <authorList>
            <person name="Jia N."/>
            <person name="Wang J."/>
            <person name="Shi W."/>
            <person name="Du L."/>
            <person name="Sun Y."/>
            <person name="Zhan W."/>
            <person name="Jiang J."/>
            <person name="Wang Q."/>
            <person name="Zhang B."/>
            <person name="Ji P."/>
            <person name="Sakyi L.B."/>
            <person name="Cui X."/>
            <person name="Yuan T."/>
            <person name="Jiang B."/>
            <person name="Yang W."/>
            <person name="Lam T.T.-Y."/>
            <person name="Chang Q."/>
            <person name="Ding S."/>
            <person name="Wang X."/>
            <person name="Zhu J."/>
            <person name="Ruan X."/>
            <person name="Zhao L."/>
            <person name="Wei J."/>
            <person name="Que T."/>
            <person name="Du C."/>
            <person name="Cheng J."/>
            <person name="Dai P."/>
            <person name="Han X."/>
            <person name="Huang E."/>
            <person name="Gao Y."/>
            <person name="Liu J."/>
            <person name="Shao H."/>
            <person name="Ye R."/>
            <person name="Li L."/>
            <person name="Wei W."/>
            <person name="Wang X."/>
            <person name="Wang C."/>
            <person name="Yang T."/>
            <person name="Huo Q."/>
            <person name="Li W."/>
            <person name="Guo W."/>
            <person name="Chen H."/>
            <person name="Zhou L."/>
            <person name="Ni X."/>
            <person name="Tian J."/>
            <person name="Zhou Y."/>
            <person name="Sheng Y."/>
            <person name="Liu T."/>
            <person name="Pan Y."/>
            <person name="Xia L."/>
            <person name="Li J."/>
            <person name="Zhao F."/>
            <person name="Cao W."/>
        </authorList>
    </citation>
    <scope>NUCLEOTIDE SEQUENCE</scope>
    <source>
        <strain evidence="1">Hyas-2018</strain>
    </source>
</reference>
<name>A0ACB7T9U8_HYAAI</name>